<evidence type="ECO:0000313" key="2">
    <source>
        <dbReference type="EMBL" id="KAG9440140.1"/>
    </source>
</evidence>
<gene>
    <name evidence="2" type="ORF">H6P81_020305</name>
</gene>
<accession>A0AAV7DVY7</accession>
<name>A0AAV7DVY7_ARIFI</name>
<dbReference type="EMBL" id="JAINDJ010000008">
    <property type="protein sequence ID" value="KAG9440140.1"/>
    <property type="molecule type" value="Genomic_DNA"/>
</dbReference>
<dbReference type="AlphaFoldDB" id="A0AAV7DVY7"/>
<evidence type="ECO:0000313" key="3">
    <source>
        <dbReference type="Proteomes" id="UP000825729"/>
    </source>
</evidence>
<protein>
    <submittedName>
        <fullName evidence="2">Uncharacterized protein</fullName>
    </submittedName>
</protein>
<reference evidence="2 3" key="1">
    <citation type="submission" date="2021-07" db="EMBL/GenBank/DDBJ databases">
        <title>The Aristolochia fimbriata genome: insights into angiosperm evolution, floral development and chemical biosynthesis.</title>
        <authorList>
            <person name="Jiao Y."/>
        </authorList>
    </citation>
    <scope>NUCLEOTIDE SEQUENCE [LARGE SCALE GENOMIC DNA]</scope>
    <source>
        <strain evidence="2">IBCAS-2021</strain>
        <tissue evidence="2">Leaf</tissue>
    </source>
</reference>
<sequence length="93" mass="9972">MEGEGGSSSSRTGKAIAAGSEASLWSRGRKKCASVFASLEESLQYLKASVIGLVKRAKARDEKEASRAEMEAEKMQVEAANAAEEKKNQLGMY</sequence>
<keyword evidence="1" id="KW-0175">Coiled coil</keyword>
<comment type="caution">
    <text evidence="2">The sequence shown here is derived from an EMBL/GenBank/DDBJ whole genome shotgun (WGS) entry which is preliminary data.</text>
</comment>
<keyword evidence="3" id="KW-1185">Reference proteome</keyword>
<proteinExistence type="predicted"/>
<organism evidence="2 3">
    <name type="scientific">Aristolochia fimbriata</name>
    <name type="common">White veined hardy Dutchman's pipe vine</name>
    <dbReference type="NCBI Taxonomy" id="158543"/>
    <lineage>
        <taxon>Eukaryota</taxon>
        <taxon>Viridiplantae</taxon>
        <taxon>Streptophyta</taxon>
        <taxon>Embryophyta</taxon>
        <taxon>Tracheophyta</taxon>
        <taxon>Spermatophyta</taxon>
        <taxon>Magnoliopsida</taxon>
        <taxon>Magnoliidae</taxon>
        <taxon>Piperales</taxon>
        <taxon>Aristolochiaceae</taxon>
        <taxon>Aristolochia</taxon>
    </lineage>
</organism>
<feature type="coiled-coil region" evidence="1">
    <location>
        <begin position="56"/>
        <end position="87"/>
    </location>
</feature>
<evidence type="ECO:0000256" key="1">
    <source>
        <dbReference type="SAM" id="Coils"/>
    </source>
</evidence>
<dbReference type="Proteomes" id="UP000825729">
    <property type="component" value="Unassembled WGS sequence"/>
</dbReference>